<feature type="compositionally biased region" description="Polar residues" evidence="5">
    <location>
        <begin position="51"/>
        <end position="63"/>
    </location>
</feature>
<dbReference type="Pfam" id="PF13086">
    <property type="entry name" value="AAA_11"/>
    <property type="match status" value="2"/>
</dbReference>
<keyword evidence="2" id="KW-0378">Hydrolase</keyword>
<comment type="caution">
    <text evidence="7">The sequence shown here is derived from an EMBL/GenBank/DDBJ whole genome shotgun (WGS) entry which is preliminary data.</text>
</comment>
<dbReference type="Gene3D" id="3.40.50.300">
    <property type="entry name" value="P-loop containing nucleotide triphosphate hydrolases"/>
    <property type="match status" value="2"/>
</dbReference>
<accession>A0A3R7D7F9</accession>
<feature type="compositionally biased region" description="Low complexity" evidence="5">
    <location>
        <begin position="29"/>
        <end position="39"/>
    </location>
</feature>
<sequence length="1087" mass="120457">MVVSNSCADNNPPVQKVTSNDVEAVIEVSSSDSSSDSSSGKPAHKRRVSVWHTTPVGQTNAAKASSDDDSSSSSDDEAPARQPILSRRPTFSNAGGNTLASPHRGPLWPSLDKFIAMLVSPSRPRLLPDHFVFPKTYSSVAHYMSGLQQAIVEESLCAFDSKSNKQSRLTTASIVAVSPYNALLQSVLFRLPKPNKSKSKSPSVSTPTLLQSHDVLLLRPKSSRMSSESYKSNAGIPGIAMSTSLTQEDIVVLVSTAHSIDTLLSYDIYLIGNLTTGSREYQAALSLPSWPASLQSILTSAVIPTSTSLGMVPPSLIPSLRKHFNDHQFKAIQMAIHQPMTLIQGPPGTGKTHTILGIIQYVSMIFLVSSGEVECYAILRRALLLQPSSRRAKISVGAALGVNTQPDIRLLVTAPSNAAVNVILHKIQAQYPDLAMVRLGQPTSSSLVWLENLIEFDKSKKLVGNDWSSQEARERLLDGAQVVFCTLSGAGSWSMWNPKRSHFDAVIVDEAAQRLSRMDYDHSLFQRLVNNRANDVIMLREQYRMHPDIASLPSRMFYSNDLVNVHHHPPDTVYHTAGFPPYMFYDVMDGAQSRVETSYRNVPEVSFIATRLKALLKIPYDFKNKIGIISPYKSQIEAIKEALDEAKLSKAKIEVNTVDGFQGREKEIIIVSCVRTLRGGDNSFWGDVRRMNVSLTRAISSCWVVGNSNLLQESPAWAELLDDCKRRGVYHKVAAQTPISDMCRMTVYKGLGLDQSILLADLIVKPKHSIIHQSYDCHERFHNTGLPPQLNADGFGIGWYAEKLYSAKARDELLYSPKRRVSRSFDGVVVPRNKEYETPCVFTSISPAWNNRNLVQLADKVSSPLFFAHVRAASIGSLTSETNCHPFTFDKYLFMHNGLAFLPRDLVTSRRSFALFLTHLEELGSLDQEFSGKDMRHAMGKTIRTLNMLCQYDRSVHSMDSCGRRSAAGITEPSLLNFAVTDGDTLIATRYVNVSSSAAASLYFSSGSRWIQSVERPKEYIMQRHNKEEKVFVMASERLSNEPSDWLENSIVTVTKEMNIQICPILTLLGDEPEPEVVPQSPAVLEK</sequence>
<feature type="compositionally biased region" description="Polar residues" evidence="5">
    <location>
        <begin position="1"/>
        <end position="21"/>
    </location>
</feature>
<proteinExistence type="predicted"/>
<dbReference type="Pfam" id="PF13087">
    <property type="entry name" value="AAA_12"/>
    <property type="match status" value="1"/>
</dbReference>
<dbReference type="InterPro" id="IPR017932">
    <property type="entry name" value="GATase_2_dom"/>
</dbReference>
<evidence type="ECO:0000313" key="7">
    <source>
        <dbReference type="EMBL" id="RHY35059.1"/>
    </source>
</evidence>
<feature type="region of interest" description="Disordered" evidence="5">
    <location>
        <begin position="1"/>
        <end position="103"/>
    </location>
</feature>
<dbReference type="PANTHER" id="PTHR10887:SF495">
    <property type="entry name" value="HELICASE SENATAXIN ISOFORM X1-RELATED"/>
    <property type="match status" value="1"/>
</dbReference>
<dbReference type="InterPro" id="IPR041679">
    <property type="entry name" value="DNA2/NAM7-like_C"/>
</dbReference>
<dbReference type="CDD" id="cd18808">
    <property type="entry name" value="SF1_C_Upf1"/>
    <property type="match status" value="1"/>
</dbReference>
<dbReference type="PANTHER" id="PTHR10887">
    <property type="entry name" value="DNA2/NAM7 HELICASE FAMILY"/>
    <property type="match status" value="1"/>
</dbReference>
<keyword evidence="4" id="KW-0067">ATP-binding</keyword>
<dbReference type="GO" id="GO:0005524">
    <property type="term" value="F:ATP binding"/>
    <property type="evidence" value="ECO:0007669"/>
    <property type="project" value="UniProtKB-KW"/>
</dbReference>
<evidence type="ECO:0000259" key="6">
    <source>
        <dbReference type="PROSITE" id="PS51278"/>
    </source>
</evidence>
<dbReference type="GO" id="GO:0004386">
    <property type="term" value="F:helicase activity"/>
    <property type="evidence" value="ECO:0007669"/>
    <property type="project" value="UniProtKB-KW"/>
</dbReference>
<keyword evidence="8" id="KW-1185">Reference proteome</keyword>
<dbReference type="InterPro" id="IPR027417">
    <property type="entry name" value="P-loop_NTPase"/>
</dbReference>
<dbReference type="GO" id="GO:0005694">
    <property type="term" value="C:chromosome"/>
    <property type="evidence" value="ECO:0007669"/>
    <property type="project" value="UniProtKB-ARBA"/>
</dbReference>
<dbReference type="AlphaFoldDB" id="A0A3R7D7F9"/>
<evidence type="ECO:0000256" key="3">
    <source>
        <dbReference type="ARBA" id="ARBA00022806"/>
    </source>
</evidence>
<organism evidence="7 8">
    <name type="scientific">Aphanomyces invadans</name>
    <dbReference type="NCBI Taxonomy" id="157072"/>
    <lineage>
        <taxon>Eukaryota</taxon>
        <taxon>Sar</taxon>
        <taxon>Stramenopiles</taxon>
        <taxon>Oomycota</taxon>
        <taxon>Saprolegniomycetes</taxon>
        <taxon>Saprolegniales</taxon>
        <taxon>Verrucalvaceae</taxon>
        <taxon>Aphanomyces</taxon>
    </lineage>
</organism>
<protein>
    <recommendedName>
        <fullName evidence="6">Glutamine amidotransferase type-2 domain-containing protein</fullName>
    </recommendedName>
</protein>
<reference evidence="7 8" key="1">
    <citation type="submission" date="2018-08" db="EMBL/GenBank/DDBJ databases">
        <title>Aphanomyces genome sequencing and annotation.</title>
        <authorList>
            <person name="Minardi D."/>
            <person name="Oidtmann B."/>
            <person name="Van Der Giezen M."/>
            <person name="Studholme D.J."/>
        </authorList>
    </citation>
    <scope>NUCLEOTIDE SEQUENCE [LARGE SCALE GENOMIC DNA]</scope>
    <source>
        <strain evidence="7 8">NJM0002</strain>
    </source>
</reference>
<dbReference type="SUPFAM" id="SSF56235">
    <property type="entry name" value="N-terminal nucleophile aminohydrolases (Ntn hydrolases)"/>
    <property type="match status" value="1"/>
</dbReference>
<evidence type="ECO:0000256" key="2">
    <source>
        <dbReference type="ARBA" id="ARBA00022801"/>
    </source>
</evidence>
<evidence type="ECO:0000256" key="4">
    <source>
        <dbReference type="ARBA" id="ARBA00022840"/>
    </source>
</evidence>
<dbReference type="CDD" id="cd01908">
    <property type="entry name" value="YafJ"/>
    <property type="match status" value="1"/>
</dbReference>
<evidence type="ECO:0000256" key="1">
    <source>
        <dbReference type="ARBA" id="ARBA00022741"/>
    </source>
</evidence>
<feature type="domain" description="Glutamine amidotransferase type-2" evidence="6">
    <location>
        <begin position="743"/>
        <end position="1087"/>
    </location>
</feature>
<dbReference type="PROSITE" id="PS51278">
    <property type="entry name" value="GATASE_TYPE_2"/>
    <property type="match status" value="1"/>
</dbReference>
<dbReference type="EMBL" id="QUSY01000010">
    <property type="protein sequence ID" value="RHY35059.1"/>
    <property type="molecule type" value="Genomic_DNA"/>
</dbReference>
<feature type="compositionally biased region" description="Polar residues" evidence="5">
    <location>
        <begin position="89"/>
        <end position="100"/>
    </location>
</feature>
<dbReference type="FunFam" id="3.40.50.300:FF:000326">
    <property type="entry name" value="P-loop containing nucleoside triphosphate hydrolase"/>
    <property type="match status" value="1"/>
</dbReference>
<dbReference type="Gene3D" id="3.60.20.10">
    <property type="entry name" value="Glutamine Phosphoribosylpyrophosphate, subunit 1, domain 1"/>
    <property type="match status" value="1"/>
</dbReference>
<evidence type="ECO:0000256" key="5">
    <source>
        <dbReference type="SAM" id="MobiDB-lite"/>
    </source>
</evidence>
<dbReference type="InterPro" id="IPR045055">
    <property type="entry name" value="DNA2/NAM7-like"/>
</dbReference>
<name>A0A3R7D7F9_9STRA</name>
<keyword evidence="3" id="KW-0347">Helicase</keyword>
<dbReference type="SUPFAM" id="SSF52540">
    <property type="entry name" value="P-loop containing nucleoside triphosphate hydrolases"/>
    <property type="match status" value="1"/>
</dbReference>
<feature type="compositionally biased region" description="Acidic residues" evidence="5">
    <location>
        <begin position="67"/>
        <end position="77"/>
    </location>
</feature>
<dbReference type="VEuPathDB" id="FungiDB:H310_05733"/>
<dbReference type="InterPro" id="IPR041677">
    <property type="entry name" value="DNA2/NAM7_AAA_11"/>
</dbReference>
<dbReference type="Proteomes" id="UP000285060">
    <property type="component" value="Unassembled WGS sequence"/>
</dbReference>
<dbReference type="InterPro" id="IPR029055">
    <property type="entry name" value="Ntn_hydrolases_N"/>
</dbReference>
<keyword evidence="1" id="KW-0547">Nucleotide-binding</keyword>
<gene>
    <name evidence="7" type="ORF">DYB32_000467</name>
</gene>
<dbReference type="InterPro" id="IPR047187">
    <property type="entry name" value="SF1_C_Upf1"/>
</dbReference>
<dbReference type="GO" id="GO:0016787">
    <property type="term" value="F:hydrolase activity"/>
    <property type="evidence" value="ECO:0007669"/>
    <property type="project" value="UniProtKB-KW"/>
</dbReference>
<evidence type="ECO:0000313" key="8">
    <source>
        <dbReference type="Proteomes" id="UP000285060"/>
    </source>
</evidence>